<sequence>MFVKDELASICLSLTDISTKLNSLATSSSTGITSASQQPLPPDSFFISSGRPPRAPPPSNPPPSPPTLPPPPPHPSILPPPSLPSSLPPPSLQP</sequence>
<feature type="compositionally biased region" description="Pro residues" evidence="1">
    <location>
        <begin position="53"/>
        <end position="94"/>
    </location>
</feature>
<accession>A0A1X7SQR0</accession>
<protein>
    <submittedName>
        <fullName evidence="2">Uncharacterized protein</fullName>
    </submittedName>
</protein>
<evidence type="ECO:0000256" key="1">
    <source>
        <dbReference type="SAM" id="MobiDB-lite"/>
    </source>
</evidence>
<feature type="compositionally biased region" description="Low complexity" evidence="1">
    <location>
        <begin position="25"/>
        <end position="36"/>
    </location>
</feature>
<dbReference type="EnsemblMetazoa" id="Aqu2.1.04425_001">
    <property type="protein sequence ID" value="Aqu2.1.04425_001"/>
    <property type="gene ID" value="Aqu2.1.04425"/>
</dbReference>
<organism evidence="2">
    <name type="scientific">Amphimedon queenslandica</name>
    <name type="common">Sponge</name>
    <dbReference type="NCBI Taxonomy" id="400682"/>
    <lineage>
        <taxon>Eukaryota</taxon>
        <taxon>Metazoa</taxon>
        <taxon>Porifera</taxon>
        <taxon>Demospongiae</taxon>
        <taxon>Heteroscleromorpha</taxon>
        <taxon>Haplosclerida</taxon>
        <taxon>Niphatidae</taxon>
        <taxon>Amphimedon</taxon>
    </lineage>
</organism>
<dbReference type="InParanoid" id="A0A1X7SQR0"/>
<name>A0A1X7SQR0_AMPQE</name>
<evidence type="ECO:0000313" key="2">
    <source>
        <dbReference type="EnsemblMetazoa" id="Aqu2.1.04425_001"/>
    </source>
</evidence>
<dbReference type="AlphaFoldDB" id="A0A1X7SQR0"/>
<feature type="region of interest" description="Disordered" evidence="1">
    <location>
        <begin position="25"/>
        <end position="94"/>
    </location>
</feature>
<proteinExistence type="predicted"/>
<reference evidence="2" key="1">
    <citation type="submission" date="2017-05" db="UniProtKB">
        <authorList>
            <consortium name="EnsemblMetazoa"/>
        </authorList>
    </citation>
    <scope>IDENTIFICATION</scope>
</reference>